<dbReference type="PANTHER" id="PTHR36156">
    <property type="entry name" value="SLR2101 PROTEIN"/>
    <property type="match status" value="1"/>
</dbReference>
<dbReference type="InterPro" id="IPR047142">
    <property type="entry name" value="OryJ/VirC-like"/>
</dbReference>
<accession>A0AA38WW22</accession>
<sequence length="168" mass="17927">MAIPLPPVRRLVTSHNDEGQAVVARDSQITSELLPHGAGSVVIWSSASSPADVDSKGDKGLDDTGFVNDGSIFRIVDVPPRSVGALHRSLSLDYIIVQRGTVTLTLDDGSRTKVYQGEFVVQNATMHGWDNDTDEWVRFVAIMMPAKAPIVGGQALQTDLSALFGPGS</sequence>
<dbReference type="CDD" id="cd02231">
    <property type="entry name" value="cupin_BLL6423-like"/>
    <property type="match status" value="1"/>
</dbReference>
<protein>
    <submittedName>
        <fullName evidence="1">Uncharacterized protein</fullName>
    </submittedName>
</protein>
<gene>
    <name evidence="1" type="ORF">H2200_013310</name>
</gene>
<name>A0AA38WW22_9EURO</name>
<proteinExistence type="predicted"/>
<dbReference type="SUPFAM" id="SSF51182">
    <property type="entry name" value="RmlC-like cupins"/>
    <property type="match status" value="1"/>
</dbReference>
<dbReference type="Gene3D" id="2.20.70.150">
    <property type="match status" value="1"/>
</dbReference>
<dbReference type="EMBL" id="JAPDRK010000028">
    <property type="protein sequence ID" value="KAJ9602190.1"/>
    <property type="molecule type" value="Genomic_DNA"/>
</dbReference>
<dbReference type="InterPro" id="IPR014710">
    <property type="entry name" value="RmlC-like_jellyroll"/>
</dbReference>
<evidence type="ECO:0000313" key="1">
    <source>
        <dbReference type="EMBL" id="KAJ9602190.1"/>
    </source>
</evidence>
<keyword evidence="2" id="KW-1185">Reference proteome</keyword>
<dbReference type="PANTHER" id="PTHR36156:SF2">
    <property type="entry name" value="CUPIN TYPE-2 DOMAIN-CONTAINING PROTEIN"/>
    <property type="match status" value="1"/>
</dbReference>
<dbReference type="AlphaFoldDB" id="A0AA38WW22"/>
<organism evidence="1 2">
    <name type="scientific">Cladophialophora chaetospira</name>
    <dbReference type="NCBI Taxonomy" id="386627"/>
    <lineage>
        <taxon>Eukaryota</taxon>
        <taxon>Fungi</taxon>
        <taxon>Dikarya</taxon>
        <taxon>Ascomycota</taxon>
        <taxon>Pezizomycotina</taxon>
        <taxon>Eurotiomycetes</taxon>
        <taxon>Chaetothyriomycetidae</taxon>
        <taxon>Chaetothyriales</taxon>
        <taxon>Herpotrichiellaceae</taxon>
        <taxon>Cladophialophora</taxon>
    </lineage>
</organism>
<dbReference type="Gene3D" id="2.60.120.10">
    <property type="entry name" value="Jelly Rolls"/>
    <property type="match status" value="1"/>
</dbReference>
<reference evidence="1" key="1">
    <citation type="submission" date="2022-10" db="EMBL/GenBank/DDBJ databases">
        <title>Culturing micro-colonial fungi from biological soil crusts in the Mojave desert and describing Neophaeococcomyces mojavensis, and introducing the new genera and species Taxawa tesnikishii.</title>
        <authorList>
            <person name="Kurbessoian T."/>
            <person name="Stajich J.E."/>
        </authorList>
    </citation>
    <scope>NUCLEOTIDE SEQUENCE</scope>
    <source>
        <strain evidence="1">TK_41</strain>
    </source>
</reference>
<comment type="caution">
    <text evidence="1">The sequence shown here is derived from an EMBL/GenBank/DDBJ whole genome shotgun (WGS) entry which is preliminary data.</text>
</comment>
<evidence type="ECO:0000313" key="2">
    <source>
        <dbReference type="Proteomes" id="UP001172673"/>
    </source>
</evidence>
<dbReference type="InterPro" id="IPR011051">
    <property type="entry name" value="RmlC_Cupin_sf"/>
</dbReference>
<dbReference type="Proteomes" id="UP001172673">
    <property type="component" value="Unassembled WGS sequence"/>
</dbReference>